<comment type="similarity">
    <text evidence="1">Belongs to the LysR transcriptional regulatory family.</text>
</comment>
<feature type="domain" description="HTH lysR-type" evidence="5">
    <location>
        <begin position="1"/>
        <end position="58"/>
    </location>
</feature>
<evidence type="ECO:0000256" key="2">
    <source>
        <dbReference type="ARBA" id="ARBA00023015"/>
    </source>
</evidence>
<dbReference type="PRINTS" id="PR00039">
    <property type="entry name" value="HTHLYSR"/>
</dbReference>
<keyword evidence="3" id="KW-0238">DNA-binding</keyword>
<dbReference type="PANTHER" id="PTHR30126:SF40">
    <property type="entry name" value="HTH-TYPE TRANSCRIPTIONAL REGULATOR GLTR"/>
    <property type="match status" value="1"/>
</dbReference>
<dbReference type="Proteomes" id="UP000290191">
    <property type="component" value="Unassembled WGS sequence"/>
</dbReference>
<accession>A0A4Q0XWD7</accession>
<dbReference type="InterPro" id="IPR005119">
    <property type="entry name" value="LysR_subst-bd"/>
</dbReference>
<dbReference type="RefSeq" id="WP_129082971.1">
    <property type="nucleotide sequence ID" value="NZ_CP041070.1"/>
</dbReference>
<dbReference type="Pfam" id="PF03466">
    <property type="entry name" value="LysR_substrate"/>
    <property type="match status" value="1"/>
</dbReference>
<dbReference type="Gene3D" id="3.40.190.290">
    <property type="match status" value="1"/>
</dbReference>
<protein>
    <submittedName>
        <fullName evidence="6">LysR family transcriptional regulator</fullName>
    </submittedName>
</protein>
<gene>
    <name evidence="6" type="ORF">CRV06_14135</name>
</gene>
<dbReference type="Pfam" id="PF00126">
    <property type="entry name" value="HTH_1"/>
    <property type="match status" value="1"/>
</dbReference>
<evidence type="ECO:0000256" key="1">
    <source>
        <dbReference type="ARBA" id="ARBA00009437"/>
    </source>
</evidence>
<evidence type="ECO:0000313" key="6">
    <source>
        <dbReference type="EMBL" id="RXJ61305.1"/>
    </source>
</evidence>
<sequence>MDSNLLKVFISVANTKSISAGAKELGFTQSNVTLRIKQLEKSLGYELFHRTNRGVVLTFEGEKFYPYAVDIVKKVEEATLKMRNINHQELLRLGSTQSNATIRLIPILEMLNRDFKDMKIEFNIDSSINLIDKLLNYEIDIAFVNGNPNNKDIEVLNSFKDEIYFIEPKNKKAQNCVLSYKNSCTYCLYLQEYVKKNKKEKYKTIALQNYELMLGCVKAGYGVSLLSKKIVEKFGYLDDVKLTKVDSNLDSHLICRKDYLPMIEDYLRALKI</sequence>
<dbReference type="InterPro" id="IPR000847">
    <property type="entry name" value="LysR_HTH_N"/>
</dbReference>
<evidence type="ECO:0000313" key="7">
    <source>
        <dbReference type="Proteomes" id="UP000290191"/>
    </source>
</evidence>
<dbReference type="AlphaFoldDB" id="A0A4Q0XWD7"/>
<dbReference type="InterPro" id="IPR036388">
    <property type="entry name" value="WH-like_DNA-bd_sf"/>
</dbReference>
<dbReference type="Gene3D" id="1.10.10.10">
    <property type="entry name" value="Winged helix-like DNA-binding domain superfamily/Winged helix DNA-binding domain"/>
    <property type="match status" value="1"/>
</dbReference>
<dbReference type="SUPFAM" id="SSF53850">
    <property type="entry name" value="Periplasmic binding protein-like II"/>
    <property type="match status" value="1"/>
</dbReference>
<dbReference type="SUPFAM" id="SSF46785">
    <property type="entry name" value="Winged helix' DNA-binding domain"/>
    <property type="match status" value="1"/>
</dbReference>
<dbReference type="PROSITE" id="PS50931">
    <property type="entry name" value="HTH_LYSR"/>
    <property type="match status" value="1"/>
</dbReference>
<dbReference type="PANTHER" id="PTHR30126">
    <property type="entry name" value="HTH-TYPE TRANSCRIPTIONAL REGULATOR"/>
    <property type="match status" value="1"/>
</dbReference>
<dbReference type="GO" id="GO:0003700">
    <property type="term" value="F:DNA-binding transcription factor activity"/>
    <property type="evidence" value="ECO:0007669"/>
    <property type="project" value="InterPro"/>
</dbReference>
<organism evidence="6 7">
    <name type="scientific">Halarcobacter anaerophilus</name>
    <dbReference type="NCBI Taxonomy" id="877500"/>
    <lineage>
        <taxon>Bacteria</taxon>
        <taxon>Pseudomonadati</taxon>
        <taxon>Campylobacterota</taxon>
        <taxon>Epsilonproteobacteria</taxon>
        <taxon>Campylobacterales</taxon>
        <taxon>Arcobacteraceae</taxon>
        <taxon>Halarcobacter</taxon>
    </lineage>
</organism>
<keyword evidence="2" id="KW-0805">Transcription regulation</keyword>
<proteinExistence type="inferred from homology"/>
<dbReference type="STRING" id="877500.GCA_000935065_00651"/>
<keyword evidence="7" id="KW-1185">Reference proteome</keyword>
<comment type="caution">
    <text evidence="6">The sequence shown here is derived from an EMBL/GenBank/DDBJ whole genome shotgun (WGS) entry which is preliminary data.</text>
</comment>
<dbReference type="EMBL" id="PDKO01000017">
    <property type="protein sequence ID" value="RXJ61305.1"/>
    <property type="molecule type" value="Genomic_DNA"/>
</dbReference>
<dbReference type="FunFam" id="1.10.10.10:FF:000001">
    <property type="entry name" value="LysR family transcriptional regulator"/>
    <property type="match status" value="1"/>
</dbReference>
<evidence type="ECO:0000259" key="5">
    <source>
        <dbReference type="PROSITE" id="PS50931"/>
    </source>
</evidence>
<dbReference type="OrthoDB" id="5317428at2"/>
<dbReference type="InterPro" id="IPR036390">
    <property type="entry name" value="WH_DNA-bd_sf"/>
</dbReference>
<keyword evidence="4" id="KW-0804">Transcription</keyword>
<reference evidence="6 7" key="1">
    <citation type="submission" date="2017-10" db="EMBL/GenBank/DDBJ databases">
        <title>Genomics of the genus Arcobacter.</title>
        <authorList>
            <person name="Perez-Cataluna A."/>
            <person name="Figueras M.J."/>
        </authorList>
    </citation>
    <scope>NUCLEOTIDE SEQUENCE [LARGE SCALE GENOMIC DNA]</scope>
    <source>
        <strain evidence="6 7">DSM 24636</strain>
    </source>
</reference>
<evidence type="ECO:0000256" key="4">
    <source>
        <dbReference type="ARBA" id="ARBA00023163"/>
    </source>
</evidence>
<name>A0A4Q0XWD7_9BACT</name>
<evidence type="ECO:0000256" key="3">
    <source>
        <dbReference type="ARBA" id="ARBA00023125"/>
    </source>
</evidence>
<dbReference type="GO" id="GO:0000976">
    <property type="term" value="F:transcription cis-regulatory region binding"/>
    <property type="evidence" value="ECO:0007669"/>
    <property type="project" value="TreeGrafter"/>
</dbReference>